<dbReference type="PANTHER" id="PTHR32322">
    <property type="entry name" value="INNER MEMBRANE TRANSPORTER"/>
    <property type="match status" value="1"/>
</dbReference>
<feature type="transmembrane region" description="Helical" evidence="6">
    <location>
        <begin position="71"/>
        <end position="91"/>
    </location>
</feature>
<accession>A0A2S0N4C1</accession>
<feature type="transmembrane region" description="Helical" evidence="6">
    <location>
        <begin position="188"/>
        <end position="208"/>
    </location>
</feature>
<dbReference type="RefSeq" id="WP_106447979.1">
    <property type="nucleotide sequence ID" value="NZ_CP027669.1"/>
</dbReference>
<keyword evidence="4 6" id="KW-1133">Transmembrane helix</keyword>
<evidence type="ECO:0000259" key="7">
    <source>
        <dbReference type="Pfam" id="PF00892"/>
    </source>
</evidence>
<evidence type="ECO:0000256" key="5">
    <source>
        <dbReference type="ARBA" id="ARBA00023136"/>
    </source>
</evidence>
<protein>
    <submittedName>
        <fullName evidence="8">EamA family transporter</fullName>
    </submittedName>
</protein>
<evidence type="ECO:0000256" key="2">
    <source>
        <dbReference type="ARBA" id="ARBA00007362"/>
    </source>
</evidence>
<organism evidence="8 9">
    <name type="scientific">Simplicispira suum</name>
    <dbReference type="NCBI Taxonomy" id="2109915"/>
    <lineage>
        <taxon>Bacteria</taxon>
        <taxon>Pseudomonadati</taxon>
        <taxon>Pseudomonadota</taxon>
        <taxon>Betaproteobacteria</taxon>
        <taxon>Burkholderiales</taxon>
        <taxon>Comamonadaceae</taxon>
        <taxon>Simplicispira</taxon>
    </lineage>
</organism>
<dbReference type="Proteomes" id="UP000239326">
    <property type="component" value="Chromosome"/>
</dbReference>
<feature type="transmembrane region" description="Helical" evidence="6">
    <location>
        <begin position="97"/>
        <end position="118"/>
    </location>
</feature>
<keyword evidence="9" id="KW-1185">Reference proteome</keyword>
<name>A0A2S0N4C1_9BURK</name>
<evidence type="ECO:0000256" key="4">
    <source>
        <dbReference type="ARBA" id="ARBA00022989"/>
    </source>
</evidence>
<dbReference type="GO" id="GO:0016020">
    <property type="term" value="C:membrane"/>
    <property type="evidence" value="ECO:0007669"/>
    <property type="project" value="UniProtKB-SubCell"/>
</dbReference>
<evidence type="ECO:0000313" key="9">
    <source>
        <dbReference type="Proteomes" id="UP000239326"/>
    </source>
</evidence>
<evidence type="ECO:0000313" key="8">
    <source>
        <dbReference type="EMBL" id="AVO43004.1"/>
    </source>
</evidence>
<evidence type="ECO:0000256" key="1">
    <source>
        <dbReference type="ARBA" id="ARBA00004141"/>
    </source>
</evidence>
<keyword evidence="5 6" id="KW-0472">Membrane</keyword>
<evidence type="ECO:0000256" key="6">
    <source>
        <dbReference type="SAM" id="Phobius"/>
    </source>
</evidence>
<dbReference type="EMBL" id="CP027669">
    <property type="protein sequence ID" value="AVO43004.1"/>
    <property type="molecule type" value="Genomic_DNA"/>
</dbReference>
<evidence type="ECO:0000256" key="3">
    <source>
        <dbReference type="ARBA" id="ARBA00022692"/>
    </source>
</evidence>
<dbReference type="InterPro" id="IPR050638">
    <property type="entry name" value="AA-Vitamin_Transporters"/>
</dbReference>
<keyword evidence="3 6" id="KW-0812">Transmembrane</keyword>
<dbReference type="KEGG" id="simp:C6571_01890"/>
<gene>
    <name evidence="8" type="ORF">C6571_01890</name>
</gene>
<sequence length="300" mass="32464">MQEKLGGRTAALLVIPPLLWAGNAVVGRMVHDMVPPLTLNFLRWLIAFALLLPLAHQVLRRDSGLWAHWRRYALLGLLGIGLYNAFQYMALQTSMPINVTLVGSSMPVWMLVVGALFFGTRVTQRQLIGALLSMGGVLLVLSRGEWGALLALRLVPGDVFMLIATICWAFYSWLLVKTSEPVRLRGNWAAFLMAQLVFGLGWSGLLAGGEWATGRTEIDWGWPLVAALAFIAIGPAVLAYRCWGMGVQRAGPTVAGFFANLTPLFAALLSAAFLGQAPHAYHAAAFALIVGGIVVSSRRA</sequence>
<feature type="transmembrane region" description="Helical" evidence="6">
    <location>
        <begin position="254"/>
        <end position="274"/>
    </location>
</feature>
<feature type="domain" description="EamA" evidence="7">
    <location>
        <begin position="156"/>
        <end position="297"/>
    </location>
</feature>
<dbReference type="InterPro" id="IPR037185">
    <property type="entry name" value="EmrE-like"/>
</dbReference>
<feature type="transmembrane region" description="Helical" evidence="6">
    <location>
        <begin position="130"/>
        <end position="153"/>
    </location>
</feature>
<dbReference type="Gene3D" id="1.10.3730.20">
    <property type="match status" value="1"/>
</dbReference>
<dbReference type="SUPFAM" id="SSF103481">
    <property type="entry name" value="Multidrug resistance efflux transporter EmrE"/>
    <property type="match status" value="2"/>
</dbReference>
<feature type="domain" description="EamA" evidence="7">
    <location>
        <begin position="11"/>
        <end position="141"/>
    </location>
</feature>
<dbReference type="PANTHER" id="PTHR32322:SF2">
    <property type="entry name" value="EAMA DOMAIN-CONTAINING PROTEIN"/>
    <property type="match status" value="1"/>
</dbReference>
<feature type="transmembrane region" description="Helical" evidence="6">
    <location>
        <begin position="280"/>
        <end position="297"/>
    </location>
</feature>
<dbReference type="AlphaFoldDB" id="A0A2S0N4C1"/>
<reference evidence="8 9" key="1">
    <citation type="submission" date="2018-03" db="EMBL/GenBank/DDBJ databases">
        <title>Genome sequencing of Simplicispira sp.</title>
        <authorList>
            <person name="Kim S.-J."/>
            <person name="Heo J."/>
            <person name="Kwon S.-W."/>
        </authorList>
    </citation>
    <scope>NUCLEOTIDE SEQUENCE [LARGE SCALE GENOMIC DNA]</scope>
    <source>
        <strain evidence="8 9">SC1-8</strain>
    </source>
</reference>
<dbReference type="Pfam" id="PF00892">
    <property type="entry name" value="EamA"/>
    <property type="match status" value="2"/>
</dbReference>
<feature type="transmembrane region" description="Helical" evidence="6">
    <location>
        <begin position="220"/>
        <end position="242"/>
    </location>
</feature>
<comment type="subcellular location">
    <subcellularLocation>
        <location evidence="1">Membrane</location>
        <topology evidence="1">Multi-pass membrane protein</topology>
    </subcellularLocation>
</comment>
<feature type="transmembrane region" description="Helical" evidence="6">
    <location>
        <begin position="159"/>
        <end position="176"/>
    </location>
</feature>
<comment type="similarity">
    <text evidence="2">Belongs to the EamA transporter family.</text>
</comment>
<feature type="transmembrane region" description="Helical" evidence="6">
    <location>
        <begin position="40"/>
        <end position="59"/>
    </location>
</feature>
<dbReference type="OrthoDB" id="4167046at2"/>
<dbReference type="InterPro" id="IPR000620">
    <property type="entry name" value="EamA_dom"/>
</dbReference>
<proteinExistence type="inferred from homology"/>